<dbReference type="SUPFAM" id="SSF56519">
    <property type="entry name" value="Penicillin binding protein dimerisation domain"/>
    <property type="match status" value="1"/>
</dbReference>
<keyword evidence="10" id="KW-0573">Peptidoglycan synthesis</keyword>
<feature type="domain" description="Penicillin-binding protein transpeptidase" evidence="16">
    <location>
        <begin position="267"/>
        <end position="602"/>
    </location>
</feature>
<keyword evidence="7 15" id="KW-0812">Transmembrane</keyword>
<evidence type="ECO:0000256" key="6">
    <source>
        <dbReference type="ARBA" id="ARBA00022670"/>
    </source>
</evidence>
<evidence type="ECO:0000256" key="10">
    <source>
        <dbReference type="ARBA" id="ARBA00022984"/>
    </source>
</evidence>
<evidence type="ECO:0000259" key="16">
    <source>
        <dbReference type="Pfam" id="PF00905"/>
    </source>
</evidence>
<dbReference type="NCBIfam" id="TIGR03423">
    <property type="entry name" value="pbp2_mrdA"/>
    <property type="match status" value="1"/>
</dbReference>
<dbReference type="PANTHER" id="PTHR30627">
    <property type="entry name" value="PEPTIDOGLYCAN D,D-TRANSPEPTIDASE"/>
    <property type="match status" value="1"/>
</dbReference>
<feature type="region of interest" description="Disordered" evidence="14">
    <location>
        <begin position="611"/>
        <end position="638"/>
    </location>
</feature>
<keyword evidence="3" id="KW-1003">Cell membrane</keyword>
<evidence type="ECO:0000313" key="18">
    <source>
        <dbReference type="EMBL" id="GIU67573.1"/>
    </source>
</evidence>
<dbReference type="EMBL" id="BPFZ01000011">
    <property type="protein sequence ID" value="GIU67573.1"/>
    <property type="molecule type" value="Genomic_DNA"/>
</dbReference>
<comment type="subcellular location">
    <subcellularLocation>
        <location evidence="2">Cell membrane</location>
    </subcellularLocation>
    <subcellularLocation>
        <location evidence="1">Membrane</location>
        <topology evidence="1">Single-pass membrane protein</topology>
    </subcellularLocation>
</comment>
<evidence type="ECO:0000256" key="11">
    <source>
        <dbReference type="ARBA" id="ARBA00022989"/>
    </source>
</evidence>
<dbReference type="InterPro" id="IPR036138">
    <property type="entry name" value="PBP_dimer_sf"/>
</dbReference>
<reference evidence="18" key="1">
    <citation type="submission" date="2021-05" db="EMBL/GenBank/DDBJ databases">
        <authorList>
            <person name="Tanabe Y."/>
        </authorList>
    </citation>
    <scope>NUCLEOTIDE SEQUENCE</scope>
    <source>
        <strain evidence="18">BOTRYCO-1</strain>
    </source>
</reference>
<dbReference type="InterPro" id="IPR017790">
    <property type="entry name" value="Penicillin-binding_protein_2"/>
</dbReference>
<evidence type="ECO:0000256" key="4">
    <source>
        <dbReference type="ARBA" id="ARBA00022519"/>
    </source>
</evidence>
<dbReference type="Pfam" id="PF03717">
    <property type="entry name" value="PBP_dimer"/>
    <property type="match status" value="1"/>
</dbReference>
<dbReference type="InterPro" id="IPR005311">
    <property type="entry name" value="PBP_dimer"/>
</dbReference>
<evidence type="ECO:0000256" key="13">
    <source>
        <dbReference type="ARBA" id="ARBA00023316"/>
    </source>
</evidence>
<dbReference type="RefSeq" id="WP_284360518.1">
    <property type="nucleotide sequence ID" value="NZ_BPFZ01000011.1"/>
</dbReference>
<keyword evidence="13" id="KW-0961">Cell wall biogenesis/degradation</keyword>
<feature type="transmembrane region" description="Helical" evidence="15">
    <location>
        <begin position="12"/>
        <end position="30"/>
    </location>
</feature>
<dbReference type="Gene3D" id="3.90.1310.10">
    <property type="entry name" value="Penicillin-binding protein 2a (Domain 2)"/>
    <property type="match status" value="1"/>
</dbReference>
<dbReference type="InterPro" id="IPR001460">
    <property type="entry name" value="PCN-bd_Tpept"/>
</dbReference>
<feature type="domain" description="Penicillin-binding protein dimerisation" evidence="17">
    <location>
        <begin position="57"/>
        <end position="227"/>
    </location>
</feature>
<feature type="compositionally biased region" description="Polar residues" evidence="14">
    <location>
        <begin position="623"/>
        <end position="638"/>
    </location>
</feature>
<keyword evidence="19" id="KW-1185">Reference proteome</keyword>
<reference evidence="18" key="2">
    <citation type="journal article" date="2023" name="ISME Commun">
        <title>Characterization of a bloom-associated alphaproteobacterial lineage, 'Candidatus Phycosocius': insights into freshwater algal-bacterial interactions.</title>
        <authorList>
            <person name="Tanabe Y."/>
            <person name="Yamaguchi H."/>
            <person name="Yoshida M."/>
            <person name="Kai A."/>
            <person name="Okazaki Y."/>
        </authorList>
    </citation>
    <scope>NUCLEOTIDE SEQUENCE</scope>
    <source>
        <strain evidence="18">BOTRYCO-1</strain>
    </source>
</reference>
<comment type="caution">
    <text evidence="18">The sequence shown here is derived from an EMBL/GenBank/DDBJ whole genome shotgun (WGS) entry which is preliminary data.</text>
</comment>
<evidence type="ECO:0000256" key="14">
    <source>
        <dbReference type="SAM" id="MobiDB-lite"/>
    </source>
</evidence>
<accession>A0ABQ4PX34</accession>
<keyword evidence="8" id="KW-0378">Hydrolase</keyword>
<evidence type="ECO:0000256" key="2">
    <source>
        <dbReference type="ARBA" id="ARBA00004236"/>
    </source>
</evidence>
<evidence type="ECO:0000259" key="17">
    <source>
        <dbReference type="Pfam" id="PF03717"/>
    </source>
</evidence>
<evidence type="ECO:0000256" key="12">
    <source>
        <dbReference type="ARBA" id="ARBA00023136"/>
    </source>
</evidence>
<organism evidence="18 19">
    <name type="scientific">Candidatus Phycosocius spiralis</name>
    <dbReference type="NCBI Taxonomy" id="2815099"/>
    <lineage>
        <taxon>Bacteria</taxon>
        <taxon>Pseudomonadati</taxon>
        <taxon>Pseudomonadota</taxon>
        <taxon>Alphaproteobacteria</taxon>
        <taxon>Caulobacterales</taxon>
        <taxon>Caulobacterales incertae sedis</taxon>
        <taxon>Candidatus Phycosocius</taxon>
    </lineage>
</organism>
<protein>
    <submittedName>
        <fullName evidence="18">Peptidoglycan glycosyltransferase</fullName>
    </submittedName>
</protein>
<dbReference type="Pfam" id="PF00905">
    <property type="entry name" value="Transpeptidase"/>
    <property type="match status" value="1"/>
</dbReference>
<gene>
    <name evidence="18" type="ORF">PsB1_1727</name>
</gene>
<dbReference type="Proteomes" id="UP001161064">
    <property type="component" value="Unassembled WGS sequence"/>
</dbReference>
<evidence type="ECO:0000256" key="9">
    <source>
        <dbReference type="ARBA" id="ARBA00022960"/>
    </source>
</evidence>
<keyword evidence="9" id="KW-0133">Cell shape</keyword>
<dbReference type="SUPFAM" id="SSF56601">
    <property type="entry name" value="beta-lactamase/transpeptidase-like"/>
    <property type="match status" value="1"/>
</dbReference>
<dbReference type="InterPro" id="IPR050515">
    <property type="entry name" value="Beta-lactam/transpept"/>
</dbReference>
<sequence length="638" mass="69507">MNLGDDPDLFSRRAVILSTFGGLYFAVLGLRMAQLQIFENDEFRVEAAANQFNLVINPASRGPVYDRFGVPLAVNRRDFRVSIMRDDVKDLPSTINALAAILHLSPEKAAACLREAKSAPRFMPAMVAENLSWEEFSRVSVFGASYPGVRCEMGEARNYPLAETMAHVLGYVARANDKDLLNDAQARHPGIRVGKEGIEKSQELGLRGTHGATKVEVNAHGRVIREVVDPRLTAKSGSPIVLTIDAEIQQIAYDQFQAKEKRPAEAGSAVVMDIRTGELLALVSAPAFDPNKFVDGINRADFADYNQSEMRPLYHKAVRGIYPPGSTYKMVTALAALEAKVTKPEEIINCPGYYMLGNHRFHCHSRRGHGRVNLHTAIKVSCDVYFYEMGRRIGGEHMAEVARGFGFGQRFDIGIPGVASSVVPDNAWKLENRGQSWQDYDSLNVAIGQGLITATPLQLAIMTARIASQGLAVEPRLIREGPGSVPLTPFKPLPFNHENMHLVHLGMIAVSNEAGGTGRGDLGIKGVTMAGKTGTAQVRRISMAERRVGVRSNASLPWRQRDHALFVCYAPADNPKYCCAVVVDHGGGGGATAAPRAREIMKATLLKDPSARPAFTTKAKTAELNSTPNLQQTKDGKA</sequence>
<dbReference type="Gene3D" id="3.40.710.10">
    <property type="entry name" value="DD-peptidase/beta-lactamase superfamily"/>
    <property type="match status" value="1"/>
</dbReference>
<keyword evidence="11 15" id="KW-1133">Transmembrane helix</keyword>
<dbReference type="PANTHER" id="PTHR30627:SF2">
    <property type="entry name" value="PEPTIDOGLYCAN D,D-TRANSPEPTIDASE MRDA"/>
    <property type="match status" value="1"/>
</dbReference>
<evidence type="ECO:0000256" key="7">
    <source>
        <dbReference type="ARBA" id="ARBA00022692"/>
    </source>
</evidence>
<evidence type="ECO:0000256" key="8">
    <source>
        <dbReference type="ARBA" id="ARBA00022801"/>
    </source>
</evidence>
<evidence type="ECO:0000313" key="19">
    <source>
        <dbReference type="Proteomes" id="UP001161064"/>
    </source>
</evidence>
<evidence type="ECO:0000256" key="3">
    <source>
        <dbReference type="ARBA" id="ARBA00022475"/>
    </source>
</evidence>
<keyword evidence="6" id="KW-0645">Protease</keyword>
<keyword evidence="12 15" id="KW-0472">Membrane</keyword>
<keyword evidence="5" id="KW-0121">Carboxypeptidase</keyword>
<name>A0ABQ4PX34_9PROT</name>
<evidence type="ECO:0000256" key="15">
    <source>
        <dbReference type="SAM" id="Phobius"/>
    </source>
</evidence>
<evidence type="ECO:0000256" key="1">
    <source>
        <dbReference type="ARBA" id="ARBA00004167"/>
    </source>
</evidence>
<evidence type="ECO:0000256" key="5">
    <source>
        <dbReference type="ARBA" id="ARBA00022645"/>
    </source>
</evidence>
<dbReference type="InterPro" id="IPR012338">
    <property type="entry name" value="Beta-lactam/transpept-like"/>
</dbReference>
<keyword evidence="4" id="KW-0997">Cell inner membrane</keyword>
<proteinExistence type="predicted"/>